<dbReference type="Proteomes" id="UP000215914">
    <property type="component" value="Unassembled WGS sequence"/>
</dbReference>
<name>A0A9K3NZJ2_HELAN</name>
<evidence type="ECO:0000313" key="2">
    <source>
        <dbReference type="Proteomes" id="UP000215914"/>
    </source>
</evidence>
<dbReference type="EMBL" id="MNCJ02000317">
    <property type="protein sequence ID" value="KAF5818361.1"/>
    <property type="molecule type" value="Genomic_DNA"/>
</dbReference>
<sequence>MPLETFKKITYPVSTNDSVQIMYLFFNLITKTIQYEQKKLAAAEGNVVKEVDLKIG</sequence>
<accession>A0A9K3NZJ2</accession>
<reference evidence="1" key="2">
    <citation type="submission" date="2020-06" db="EMBL/GenBank/DDBJ databases">
        <title>Helianthus annuus Genome sequencing and assembly Release 2.</title>
        <authorList>
            <person name="Gouzy J."/>
            <person name="Langlade N."/>
            <person name="Munos S."/>
        </authorList>
    </citation>
    <scope>NUCLEOTIDE SEQUENCE</scope>
    <source>
        <tissue evidence="1">Leaves</tissue>
    </source>
</reference>
<evidence type="ECO:0000313" key="1">
    <source>
        <dbReference type="EMBL" id="KAF5818361.1"/>
    </source>
</evidence>
<gene>
    <name evidence="1" type="ORF">HanXRQr2_Chr02g0064201</name>
</gene>
<organism evidence="1 2">
    <name type="scientific">Helianthus annuus</name>
    <name type="common">Common sunflower</name>
    <dbReference type="NCBI Taxonomy" id="4232"/>
    <lineage>
        <taxon>Eukaryota</taxon>
        <taxon>Viridiplantae</taxon>
        <taxon>Streptophyta</taxon>
        <taxon>Embryophyta</taxon>
        <taxon>Tracheophyta</taxon>
        <taxon>Spermatophyta</taxon>
        <taxon>Magnoliopsida</taxon>
        <taxon>eudicotyledons</taxon>
        <taxon>Gunneridae</taxon>
        <taxon>Pentapetalae</taxon>
        <taxon>asterids</taxon>
        <taxon>campanulids</taxon>
        <taxon>Asterales</taxon>
        <taxon>Asteraceae</taxon>
        <taxon>Asteroideae</taxon>
        <taxon>Heliantheae alliance</taxon>
        <taxon>Heliantheae</taxon>
        <taxon>Helianthus</taxon>
    </lineage>
</organism>
<proteinExistence type="predicted"/>
<keyword evidence="2" id="KW-1185">Reference proteome</keyword>
<comment type="caution">
    <text evidence="1">The sequence shown here is derived from an EMBL/GenBank/DDBJ whole genome shotgun (WGS) entry which is preliminary data.</text>
</comment>
<dbReference type="AlphaFoldDB" id="A0A9K3NZJ2"/>
<reference evidence="1" key="1">
    <citation type="journal article" date="2017" name="Nature">
        <title>The sunflower genome provides insights into oil metabolism, flowering and Asterid evolution.</title>
        <authorList>
            <person name="Badouin H."/>
            <person name="Gouzy J."/>
            <person name="Grassa C.J."/>
            <person name="Murat F."/>
            <person name="Staton S.E."/>
            <person name="Cottret L."/>
            <person name="Lelandais-Briere C."/>
            <person name="Owens G.L."/>
            <person name="Carrere S."/>
            <person name="Mayjonade B."/>
            <person name="Legrand L."/>
            <person name="Gill N."/>
            <person name="Kane N.C."/>
            <person name="Bowers J.E."/>
            <person name="Hubner S."/>
            <person name="Bellec A."/>
            <person name="Berard A."/>
            <person name="Berges H."/>
            <person name="Blanchet N."/>
            <person name="Boniface M.C."/>
            <person name="Brunel D."/>
            <person name="Catrice O."/>
            <person name="Chaidir N."/>
            <person name="Claudel C."/>
            <person name="Donnadieu C."/>
            <person name="Faraut T."/>
            <person name="Fievet G."/>
            <person name="Helmstetter N."/>
            <person name="King M."/>
            <person name="Knapp S.J."/>
            <person name="Lai Z."/>
            <person name="Le Paslier M.C."/>
            <person name="Lippi Y."/>
            <person name="Lorenzon L."/>
            <person name="Mandel J.R."/>
            <person name="Marage G."/>
            <person name="Marchand G."/>
            <person name="Marquand E."/>
            <person name="Bret-Mestries E."/>
            <person name="Morien E."/>
            <person name="Nambeesan S."/>
            <person name="Nguyen T."/>
            <person name="Pegot-Espagnet P."/>
            <person name="Pouilly N."/>
            <person name="Raftis F."/>
            <person name="Sallet E."/>
            <person name="Schiex T."/>
            <person name="Thomas J."/>
            <person name="Vandecasteele C."/>
            <person name="Vares D."/>
            <person name="Vear F."/>
            <person name="Vautrin S."/>
            <person name="Crespi M."/>
            <person name="Mangin B."/>
            <person name="Burke J.M."/>
            <person name="Salse J."/>
            <person name="Munos S."/>
            <person name="Vincourt P."/>
            <person name="Rieseberg L.H."/>
            <person name="Langlade N.B."/>
        </authorList>
    </citation>
    <scope>NUCLEOTIDE SEQUENCE</scope>
    <source>
        <tissue evidence="1">Leaves</tissue>
    </source>
</reference>
<protein>
    <submittedName>
        <fullName evidence="1">Uncharacterized protein</fullName>
    </submittedName>
</protein>
<dbReference type="Gene3D" id="3.40.50.10490">
    <property type="entry name" value="Glucose-6-phosphate isomerase like protein, domain 1"/>
    <property type="match status" value="1"/>
</dbReference>
<dbReference type="Gramene" id="mRNA:HanXRQr2_Chr02g0064201">
    <property type="protein sequence ID" value="CDS:HanXRQr2_Chr02g0064201.1"/>
    <property type="gene ID" value="HanXRQr2_Chr02g0064201"/>
</dbReference>